<gene>
    <name evidence="1" type="ORF">J2Z80_000267</name>
</gene>
<keyword evidence="2" id="KW-1185">Reference proteome</keyword>
<evidence type="ECO:0000313" key="2">
    <source>
        <dbReference type="Proteomes" id="UP001166402"/>
    </source>
</evidence>
<comment type="caution">
    <text evidence="1">The sequence shown here is derived from an EMBL/GenBank/DDBJ whole genome shotgun (WGS) entry which is preliminary data.</text>
</comment>
<name>A0ABS4NAV1_9THEO</name>
<protein>
    <submittedName>
        <fullName evidence="1">Uncharacterized protein</fullName>
    </submittedName>
</protein>
<dbReference type="Proteomes" id="UP001166402">
    <property type="component" value="Unassembled WGS sequence"/>
</dbReference>
<dbReference type="EMBL" id="JAGGLT010000002">
    <property type="protein sequence ID" value="MBP2070769.1"/>
    <property type="molecule type" value="Genomic_DNA"/>
</dbReference>
<reference evidence="1" key="1">
    <citation type="submission" date="2021-03" db="EMBL/GenBank/DDBJ databases">
        <title>Genomic Encyclopedia of Type Strains, Phase IV (KMG-IV): sequencing the most valuable type-strain genomes for metagenomic binning, comparative biology and taxonomic classification.</title>
        <authorList>
            <person name="Goeker M."/>
        </authorList>
    </citation>
    <scope>NUCLEOTIDE SEQUENCE</scope>
    <source>
        <strain evidence="1">DSM 101588</strain>
    </source>
</reference>
<proteinExistence type="predicted"/>
<dbReference type="RefSeq" id="WP_209452745.1">
    <property type="nucleotide sequence ID" value="NZ_JAGGLT010000002.1"/>
</dbReference>
<evidence type="ECO:0000313" key="1">
    <source>
        <dbReference type="EMBL" id="MBP2070769.1"/>
    </source>
</evidence>
<sequence length="125" mass="15183">MSTLDAWKPMIDAYNKIADMYNLNFVVKAEEPGHEIYINTDITGKYFPERYIFKFYCNSDLPWNFLVDKLKSLDTQMYFSNFTQISEVLSEYGVNDEQDMEYFCEYIRNKYPDYMINFHKYKEEL</sequence>
<accession>A0ABS4NAV1</accession>
<organism evidence="1 2">
    <name type="scientific">Thermoanaerobacterium butyriciformans</name>
    <dbReference type="NCBI Taxonomy" id="1702242"/>
    <lineage>
        <taxon>Bacteria</taxon>
        <taxon>Bacillati</taxon>
        <taxon>Bacillota</taxon>
        <taxon>Clostridia</taxon>
        <taxon>Thermoanaerobacterales</taxon>
        <taxon>Thermoanaerobacteraceae</taxon>
        <taxon>Thermoanaerobacterium</taxon>
    </lineage>
</organism>